<dbReference type="AlphaFoldDB" id="A0A6G1JK48"/>
<accession>A0A6G1JK48</accession>
<feature type="region of interest" description="Disordered" evidence="1">
    <location>
        <begin position="296"/>
        <end position="324"/>
    </location>
</feature>
<evidence type="ECO:0000313" key="3">
    <source>
        <dbReference type="Proteomes" id="UP000799291"/>
    </source>
</evidence>
<protein>
    <recommendedName>
        <fullName evidence="4">BTB domain-containing protein</fullName>
    </recommendedName>
</protein>
<organism evidence="2 3">
    <name type="scientific">Lentithecium fluviatile CBS 122367</name>
    <dbReference type="NCBI Taxonomy" id="1168545"/>
    <lineage>
        <taxon>Eukaryota</taxon>
        <taxon>Fungi</taxon>
        <taxon>Dikarya</taxon>
        <taxon>Ascomycota</taxon>
        <taxon>Pezizomycotina</taxon>
        <taxon>Dothideomycetes</taxon>
        <taxon>Pleosporomycetidae</taxon>
        <taxon>Pleosporales</taxon>
        <taxon>Massarineae</taxon>
        <taxon>Lentitheciaceae</taxon>
        <taxon>Lentithecium</taxon>
    </lineage>
</organism>
<gene>
    <name evidence="2" type="ORF">K458DRAFT_399817</name>
</gene>
<proteinExistence type="predicted"/>
<evidence type="ECO:0008006" key="4">
    <source>
        <dbReference type="Google" id="ProtNLM"/>
    </source>
</evidence>
<name>A0A6G1JK48_9PLEO</name>
<keyword evidence="3" id="KW-1185">Reference proteome</keyword>
<sequence>MPTQSGIFISVGPEAQVFHITHNARTRCQLLETLGEGDDLPYLNPNAFDTILNYFDDRDAFDADELDTTTQHDSSLQCLLVQTRFLAGQLRLVSMQNRIIDQLHPVVVSCIQDHCIGLAIGIHQDTIKSHVDVFKVTTPDGMLEEQRQYHDNLGYPSIIVHSACLTTWRSTDEQPIPQHHNEPDHIDEPCHELHADCIQATNLVQSADYAVAPLDEEAGDQVESGANCAPKTKRLYMTPIPPFAPLGLSQIYDRQHPGESSQPPAPPEAHMVDSPCSEGQRHSVFSSPKFFTTARSSVDSLCAPPPPKKPMPRKPVGRGQRSTPKGARFLQSSVLNRLGVGRSRNSLAPEPANVTEHVSGFLNPTGNIPGPAMTANSLQPQLMPEQQHYTIEPDIVHTWIHIDEPPLPSKYERLIVDSKLYTAKLRLKGWRWDMKHKLDLRY</sequence>
<dbReference type="Proteomes" id="UP000799291">
    <property type="component" value="Unassembled WGS sequence"/>
</dbReference>
<dbReference type="EMBL" id="MU005571">
    <property type="protein sequence ID" value="KAF2690515.1"/>
    <property type="molecule type" value="Genomic_DNA"/>
</dbReference>
<evidence type="ECO:0000313" key="2">
    <source>
        <dbReference type="EMBL" id="KAF2690515.1"/>
    </source>
</evidence>
<reference evidence="2" key="1">
    <citation type="journal article" date="2020" name="Stud. Mycol.">
        <title>101 Dothideomycetes genomes: a test case for predicting lifestyles and emergence of pathogens.</title>
        <authorList>
            <person name="Haridas S."/>
            <person name="Albert R."/>
            <person name="Binder M."/>
            <person name="Bloem J."/>
            <person name="Labutti K."/>
            <person name="Salamov A."/>
            <person name="Andreopoulos B."/>
            <person name="Baker S."/>
            <person name="Barry K."/>
            <person name="Bills G."/>
            <person name="Bluhm B."/>
            <person name="Cannon C."/>
            <person name="Castanera R."/>
            <person name="Culley D."/>
            <person name="Daum C."/>
            <person name="Ezra D."/>
            <person name="Gonzalez J."/>
            <person name="Henrissat B."/>
            <person name="Kuo A."/>
            <person name="Liang C."/>
            <person name="Lipzen A."/>
            <person name="Lutzoni F."/>
            <person name="Magnuson J."/>
            <person name="Mondo S."/>
            <person name="Nolan M."/>
            <person name="Ohm R."/>
            <person name="Pangilinan J."/>
            <person name="Park H.-J."/>
            <person name="Ramirez L."/>
            <person name="Alfaro M."/>
            <person name="Sun H."/>
            <person name="Tritt A."/>
            <person name="Yoshinaga Y."/>
            <person name="Zwiers L.-H."/>
            <person name="Turgeon B."/>
            <person name="Goodwin S."/>
            <person name="Spatafora J."/>
            <person name="Crous P."/>
            <person name="Grigoriev I."/>
        </authorList>
    </citation>
    <scope>NUCLEOTIDE SEQUENCE</scope>
    <source>
        <strain evidence="2">CBS 122367</strain>
    </source>
</reference>
<evidence type="ECO:0000256" key="1">
    <source>
        <dbReference type="SAM" id="MobiDB-lite"/>
    </source>
</evidence>
<feature type="region of interest" description="Disordered" evidence="1">
    <location>
        <begin position="253"/>
        <end position="283"/>
    </location>
</feature>